<dbReference type="GO" id="GO:0004879">
    <property type="term" value="F:nuclear receptor activity"/>
    <property type="evidence" value="ECO:0007669"/>
    <property type="project" value="TreeGrafter"/>
</dbReference>
<sequence>MAINSEDDVPNMLHDNQLATGSSLDRTPLSEMNKRRKKLTNKHAKSSLHCIVCGDNAFGVNFYAISCESCQELFRQNALRPPTHEDVQGRRRRRRRRQRYFNKAKFEENLPIDQVHPLNIDDRLLMTESNWSRIHQVQYGYSQAITLNKVIGVPLYPATQSIHSTLELIRIPAYRASIRLITFMKQIPEFDLSDTEDRATLAKHNLLVVVFMHVVLLCNPVADIYHEINTEEIFCSYDISHEPSLRNPLVLLDIQNRYLETLHKYCLRHYVLTKTIILFTGALSQIFSIQGLAVHLKDFVHNHIDAAQLSPLMKIVLQLTS</sequence>
<keyword evidence="1" id="KW-0479">Metal-binding</keyword>
<dbReference type="PANTHER" id="PTHR24082">
    <property type="entry name" value="NUCLEAR HORMONE RECEPTOR"/>
    <property type="match status" value="1"/>
</dbReference>
<dbReference type="GO" id="GO:0000978">
    <property type="term" value="F:RNA polymerase II cis-regulatory region sequence-specific DNA binding"/>
    <property type="evidence" value="ECO:0007669"/>
    <property type="project" value="TreeGrafter"/>
</dbReference>
<dbReference type="Gene3D" id="3.30.50.10">
    <property type="entry name" value="Erythroid Transcription Factor GATA-1, subunit A"/>
    <property type="match status" value="1"/>
</dbReference>
<dbReference type="AlphaFoldDB" id="A0A8S2JAJ1"/>
<evidence type="ECO:0000256" key="5">
    <source>
        <dbReference type="ARBA" id="ARBA00023125"/>
    </source>
</evidence>
<evidence type="ECO:0000313" key="11">
    <source>
        <dbReference type="EMBL" id="CAF3801265.1"/>
    </source>
</evidence>
<dbReference type="GO" id="GO:0008270">
    <property type="term" value="F:zinc ion binding"/>
    <property type="evidence" value="ECO:0007669"/>
    <property type="project" value="UniProtKB-KW"/>
</dbReference>
<dbReference type="PANTHER" id="PTHR24082:SF507">
    <property type="entry name" value="BILE ACID RECEPTOR-RELATED"/>
    <property type="match status" value="1"/>
</dbReference>
<dbReference type="GO" id="GO:0045944">
    <property type="term" value="P:positive regulation of transcription by RNA polymerase II"/>
    <property type="evidence" value="ECO:0007669"/>
    <property type="project" value="TreeGrafter"/>
</dbReference>
<keyword evidence="6" id="KW-0804">Transcription</keyword>
<evidence type="ECO:0000256" key="9">
    <source>
        <dbReference type="SAM" id="MobiDB-lite"/>
    </source>
</evidence>
<feature type="domain" description="Nuclear receptor" evidence="10">
    <location>
        <begin position="49"/>
        <end position="78"/>
    </location>
</feature>
<dbReference type="InterPro" id="IPR013088">
    <property type="entry name" value="Znf_NHR/GATA"/>
</dbReference>
<gene>
    <name evidence="11" type="ORF">SMN809_LOCUS1191</name>
</gene>
<dbReference type="InterPro" id="IPR050234">
    <property type="entry name" value="Nuclear_hormone_rcpt_NR1"/>
</dbReference>
<proteinExistence type="predicted"/>
<dbReference type="EMBL" id="CAJOBI010000173">
    <property type="protein sequence ID" value="CAF3801265.1"/>
    <property type="molecule type" value="Genomic_DNA"/>
</dbReference>
<evidence type="ECO:0000256" key="2">
    <source>
        <dbReference type="ARBA" id="ARBA00022771"/>
    </source>
</evidence>
<accession>A0A8S2JAJ1</accession>
<evidence type="ECO:0000256" key="3">
    <source>
        <dbReference type="ARBA" id="ARBA00022833"/>
    </source>
</evidence>
<protein>
    <recommendedName>
        <fullName evidence="10">Nuclear receptor domain-containing protein</fullName>
    </recommendedName>
</protein>
<reference evidence="11" key="1">
    <citation type="submission" date="2021-02" db="EMBL/GenBank/DDBJ databases">
        <authorList>
            <person name="Nowell W R."/>
        </authorList>
    </citation>
    <scope>NUCLEOTIDE SEQUENCE</scope>
</reference>
<evidence type="ECO:0000313" key="12">
    <source>
        <dbReference type="Proteomes" id="UP000676336"/>
    </source>
</evidence>
<evidence type="ECO:0000256" key="1">
    <source>
        <dbReference type="ARBA" id="ARBA00022723"/>
    </source>
</evidence>
<dbReference type="GO" id="GO:0030154">
    <property type="term" value="P:cell differentiation"/>
    <property type="evidence" value="ECO:0007669"/>
    <property type="project" value="TreeGrafter"/>
</dbReference>
<organism evidence="11 12">
    <name type="scientific">Rotaria magnacalcarata</name>
    <dbReference type="NCBI Taxonomy" id="392030"/>
    <lineage>
        <taxon>Eukaryota</taxon>
        <taxon>Metazoa</taxon>
        <taxon>Spiralia</taxon>
        <taxon>Gnathifera</taxon>
        <taxon>Rotifera</taxon>
        <taxon>Eurotatoria</taxon>
        <taxon>Bdelloidea</taxon>
        <taxon>Philodinida</taxon>
        <taxon>Philodinidae</taxon>
        <taxon>Rotaria</taxon>
    </lineage>
</organism>
<evidence type="ECO:0000259" key="10">
    <source>
        <dbReference type="Pfam" id="PF00105"/>
    </source>
</evidence>
<dbReference type="InterPro" id="IPR035500">
    <property type="entry name" value="NHR-like_dom_sf"/>
</dbReference>
<dbReference type="SUPFAM" id="SSF57716">
    <property type="entry name" value="Glucocorticoid receptor-like (DNA-binding domain)"/>
    <property type="match status" value="1"/>
</dbReference>
<dbReference type="SUPFAM" id="SSF48508">
    <property type="entry name" value="Nuclear receptor ligand-binding domain"/>
    <property type="match status" value="1"/>
</dbReference>
<dbReference type="InterPro" id="IPR001628">
    <property type="entry name" value="Znf_hrmn_rcpt"/>
</dbReference>
<evidence type="ECO:0000256" key="7">
    <source>
        <dbReference type="ARBA" id="ARBA00023170"/>
    </source>
</evidence>
<feature type="region of interest" description="Disordered" evidence="9">
    <location>
        <begin position="1"/>
        <end position="40"/>
    </location>
</feature>
<keyword evidence="5" id="KW-0238">DNA-binding</keyword>
<evidence type="ECO:0000256" key="4">
    <source>
        <dbReference type="ARBA" id="ARBA00023015"/>
    </source>
</evidence>
<keyword evidence="3" id="KW-0862">Zinc</keyword>
<dbReference type="Pfam" id="PF00105">
    <property type="entry name" value="zf-C4"/>
    <property type="match status" value="1"/>
</dbReference>
<comment type="caution">
    <text evidence="11">The sequence shown here is derived from an EMBL/GenBank/DDBJ whole genome shotgun (WGS) entry which is preliminary data.</text>
</comment>
<dbReference type="GO" id="GO:0000122">
    <property type="term" value="P:negative regulation of transcription by RNA polymerase II"/>
    <property type="evidence" value="ECO:0007669"/>
    <property type="project" value="TreeGrafter"/>
</dbReference>
<evidence type="ECO:0000256" key="6">
    <source>
        <dbReference type="ARBA" id="ARBA00023163"/>
    </source>
</evidence>
<keyword evidence="7" id="KW-0675">Receptor</keyword>
<keyword evidence="2" id="KW-0863">Zinc-finger</keyword>
<keyword evidence="4" id="KW-0805">Transcription regulation</keyword>
<keyword evidence="8" id="KW-0539">Nucleus</keyword>
<dbReference type="Proteomes" id="UP000676336">
    <property type="component" value="Unassembled WGS sequence"/>
</dbReference>
<name>A0A8S2JAJ1_9BILA</name>
<evidence type="ECO:0000256" key="8">
    <source>
        <dbReference type="ARBA" id="ARBA00023242"/>
    </source>
</evidence>